<keyword evidence="4" id="KW-1185">Reference proteome</keyword>
<feature type="chain" id="PRO_5028811555" description="Outer membrane beta-barrel protein" evidence="2">
    <location>
        <begin position="22"/>
        <end position="278"/>
    </location>
</feature>
<gene>
    <name evidence="3" type="ORF">H4317_17005</name>
</gene>
<keyword evidence="2" id="KW-0732">Signal</keyword>
<proteinExistence type="predicted"/>
<organism evidence="3 4">
    <name type="scientific">Hymenobacter sediminicola</name>
    <dbReference type="NCBI Taxonomy" id="2761579"/>
    <lineage>
        <taxon>Bacteria</taxon>
        <taxon>Pseudomonadati</taxon>
        <taxon>Bacteroidota</taxon>
        <taxon>Cytophagia</taxon>
        <taxon>Cytophagales</taxon>
        <taxon>Hymenobacteraceae</taxon>
        <taxon>Hymenobacter</taxon>
    </lineage>
</organism>
<feature type="signal peptide" evidence="2">
    <location>
        <begin position="1"/>
        <end position="21"/>
    </location>
</feature>
<dbReference type="AlphaFoldDB" id="A0A7G7W633"/>
<feature type="compositionally biased region" description="Low complexity" evidence="1">
    <location>
        <begin position="35"/>
        <end position="87"/>
    </location>
</feature>
<name>A0A7G7W633_9BACT</name>
<dbReference type="Proteomes" id="UP000515489">
    <property type="component" value="Chromosome"/>
</dbReference>
<evidence type="ECO:0000313" key="4">
    <source>
        <dbReference type="Proteomes" id="UP000515489"/>
    </source>
</evidence>
<sequence>MKATHISLLAVAAFTSSIAAAQTKPAARTTLVKTTTKTTTTQKTTPATKTTTAPRPAARPASATRTTVTAKPAIAKPTSQTTATTPAAPLPAAPAEATDSKVVLPGGAVSFAKGTVVANLGVGIGHGYGYGFGYGGALKATPALSLSVEKGIVDGIGPGVISVGGLIGYKGYNYDWSAAGDTYEASWKNFIVTVRGAYHYNFTTNPKLDTYAGISLGARIENYSNNYNDTDLGGSYGGTYLTSGIFLGGRYFFTDNIGAFAELGYDMSYLKLGLSAKF</sequence>
<dbReference type="KEGG" id="hsk:H4317_17005"/>
<evidence type="ECO:0000256" key="2">
    <source>
        <dbReference type="SAM" id="SignalP"/>
    </source>
</evidence>
<evidence type="ECO:0008006" key="5">
    <source>
        <dbReference type="Google" id="ProtNLM"/>
    </source>
</evidence>
<accession>A0A7G7W633</accession>
<protein>
    <recommendedName>
        <fullName evidence="5">Outer membrane beta-barrel protein</fullName>
    </recommendedName>
</protein>
<evidence type="ECO:0000256" key="1">
    <source>
        <dbReference type="SAM" id="MobiDB-lite"/>
    </source>
</evidence>
<evidence type="ECO:0000313" key="3">
    <source>
        <dbReference type="EMBL" id="QNH61826.1"/>
    </source>
</evidence>
<reference evidence="3 4" key="1">
    <citation type="submission" date="2020-08" db="EMBL/GenBank/DDBJ databases">
        <title>Hymenobacter sp. S2-20-2 genome sequencing.</title>
        <authorList>
            <person name="Jin L."/>
        </authorList>
    </citation>
    <scope>NUCLEOTIDE SEQUENCE [LARGE SCALE GENOMIC DNA]</scope>
    <source>
        <strain evidence="3 4">S2-20-2</strain>
    </source>
</reference>
<dbReference type="RefSeq" id="WP_185887748.1">
    <property type="nucleotide sequence ID" value="NZ_CP060202.1"/>
</dbReference>
<dbReference type="EMBL" id="CP060202">
    <property type="protein sequence ID" value="QNH61826.1"/>
    <property type="molecule type" value="Genomic_DNA"/>
</dbReference>
<feature type="region of interest" description="Disordered" evidence="1">
    <location>
        <begin position="35"/>
        <end position="92"/>
    </location>
</feature>